<feature type="region of interest" description="Disordered" evidence="12">
    <location>
        <begin position="1"/>
        <end position="29"/>
    </location>
</feature>
<dbReference type="InterPro" id="IPR029063">
    <property type="entry name" value="SAM-dependent_MTases_sf"/>
</dbReference>
<dbReference type="EMBL" id="SIXH01000315">
    <property type="protein sequence ID" value="TBO56615.1"/>
    <property type="molecule type" value="Genomic_DNA"/>
</dbReference>
<evidence type="ECO:0000256" key="6">
    <source>
        <dbReference type="ARBA" id="ARBA00022603"/>
    </source>
</evidence>
<feature type="compositionally biased region" description="Basic residues" evidence="12">
    <location>
        <begin position="8"/>
        <end position="25"/>
    </location>
</feature>
<evidence type="ECO:0000256" key="3">
    <source>
        <dbReference type="ARBA" id="ARBA00011890"/>
    </source>
</evidence>
<evidence type="ECO:0000256" key="2">
    <source>
        <dbReference type="ARBA" id="ARBA00005369"/>
    </source>
</evidence>
<organism evidence="13 14">
    <name type="scientific">Streptomyces kasugaensis</name>
    <dbReference type="NCBI Taxonomy" id="1946"/>
    <lineage>
        <taxon>Bacteria</taxon>
        <taxon>Bacillati</taxon>
        <taxon>Actinomycetota</taxon>
        <taxon>Actinomycetes</taxon>
        <taxon>Kitasatosporales</taxon>
        <taxon>Streptomycetaceae</taxon>
        <taxon>Streptomyces</taxon>
    </lineage>
</organism>
<dbReference type="InterPro" id="IPR000682">
    <property type="entry name" value="PCMT"/>
</dbReference>
<dbReference type="GO" id="GO:0004719">
    <property type="term" value="F:protein-L-isoaspartate (D-aspartate) O-methyltransferase activity"/>
    <property type="evidence" value="ECO:0007669"/>
    <property type="project" value="UniProtKB-EC"/>
</dbReference>
<evidence type="ECO:0000256" key="12">
    <source>
        <dbReference type="SAM" id="MobiDB-lite"/>
    </source>
</evidence>
<dbReference type="EC" id="2.1.1.77" evidence="3"/>
<reference evidence="13 14" key="1">
    <citation type="submission" date="2019-02" db="EMBL/GenBank/DDBJ databases">
        <title>Draft Genome Sequence of Streptomyces sp. AM-2504, identified by 16S rRNA comparative analysis as a Streptomyces Kasugaensis strain.</title>
        <authorList>
            <person name="Napolioni V."/>
            <person name="Giuliodori A.M."/>
            <person name="Spurio R."/>
            <person name="Fabbretti A."/>
        </authorList>
    </citation>
    <scope>NUCLEOTIDE SEQUENCE [LARGE SCALE GENOMIC DNA]</scope>
    <source>
        <strain evidence="13 14">AM-2504</strain>
    </source>
</reference>
<comment type="caution">
    <text evidence="13">The sequence shown here is derived from an EMBL/GenBank/DDBJ whole genome shotgun (WGS) entry which is preliminary data.</text>
</comment>
<dbReference type="PANTHER" id="PTHR11579">
    <property type="entry name" value="PROTEIN-L-ISOASPARTATE O-METHYLTRANSFERASE"/>
    <property type="match status" value="1"/>
</dbReference>
<evidence type="ECO:0000313" key="13">
    <source>
        <dbReference type="EMBL" id="TBO56615.1"/>
    </source>
</evidence>
<evidence type="ECO:0000256" key="1">
    <source>
        <dbReference type="ARBA" id="ARBA00004496"/>
    </source>
</evidence>
<keyword evidence="14" id="KW-1185">Reference proteome</keyword>
<keyword evidence="8" id="KW-0949">S-adenosyl-L-methionine</keyword>
<dbReference type="PANTHER" id="PTHR11579:SF0">
    <property type="entry name" value="PROTEIN-L-ISOASPARTATE(D-ASPARTATE) O-METHYLTRANSFERASE"/>
    <property type="match status" value="1"/>
</dbReference>
<name>A0A4Q9HPL3_STRKA</name>
<dbReference type="GO" id="GO:0032259">
    <property type="term" value="P:methylation"/>
    <property type="evidence" value="ECO:0007669"/>
    <property type="project" value="UniProtKB-KW"/>
</dbReference>
<keyword evidence="5" id="KW-0963">Cytoplasm</keyword>
<evidence type="ECO:0000313" key="14">
    <source>
        <dbReference type="Proteomes" id="UP000292452"/>
    </source>
</evidence>
<evidence type="ECO:0000256" key="10">
    <source>
        <dbReference type="ARBA" id="ARBA00031323"/>
    </source>
</evidence>
<gene>
    <name evidence="13" type="ORF">EYS09_26990</name>
</gene>
<comment type="similarity">
    <text evidence="2">Belongs to the methyltransferase superfamily. L-isoaspartyl/D-aspartyl protein methyltransferase family.</text>
</comment>
<keyword evidence="7 13" id="KW-0808">Transferase</keyword>
<evidence type="ECO:0000256" key="7">
    <source>
        <dbReference type="ARBA" id="ARBA00022679"/>
    </source>
</evidence>
<dbReference type="Proteomes" id="UP000292452">
    <property type="component" value="Unassembled WGS sequence"/>
</dbReference>
<protein>
    <recommendedName>
        <fullName evidence="4">Protein-L-isoaspartate O-methyltransferase</fullName>
        <ecNumber evidence="3">2.1.1.77</ecNumber>
    </recommendedName>
    <alternativeName>
        <fullName evidence="11">L-isoaspartyl protein carboxyl methyltransferase</fullName>
    </alternativeName>
    <alternativeName>
        <fullName evidence="9">Protein L-isoaspartyl methyltransferase</fullName>
    </alternativeName>
    <alternativeName>
        <fullName evidence="10">Protein-beta-aspartate methyltransferase</fullName>
    </alternativeName>
</protein>
<dbReference type="AlphaFoldDB" id="A0A4Q9HPL3"/>
<dbReference type="Gene3D" id="3.40.50.150">
    <property type="entry name" value="Vaccinia Virus protein VP39"/>
    <property type="match status" value="1"/>
</dbReference>
<evidence type="ECO:0000256" key="4">
    <source>
        <dbReference type="ARBA" id="ARBA00013346"/>
    </source>
</evidence>
<accession>A0A4Q9HPL3</accession>
<evidence type="ECO:0000256" key="8">
    <source>
        <dbReference type="ARBA" id="ARBA00022691"/>
    </source>
</evidence>
<evidence type="ECO:0000256" key="9">
    <source>
        <dbReference type="ARBA" id="ARBA00030757"/>
    </source>
</evidence>
<sequence length="414" mass="45678">MGLDTARHRASHRRRHRRRTARSHRVSTTSLDVAGPHLAALVEQLKKAEAIRSARWAEAFAAVPRHVFVPSWYEMETNDKGISVWRMQHPMHEGNLPKVYRDITLVTALDPSTAEKVDTDAWTGVPTSSSTLPSLMAGMLEDLHIQDGHRVLEVGTGTGYNAALLCTRLGEHLVHSIDIDPELVSAAQSRLAKIGYEPQIVPGDGQAGYPTGERFDRIIATCSVHRHLPAAWIEQTSPDGIIVADIALGIEGGLVRVSVDGDGRAFGHFTATSGRFMAARTDASTYPVQERAPYAAETETRPTTVTASDIRANYPFRLLLALELPDAEIVYNSADDGTMSLQFQRPDGTWARSPLAGDATVTYGGEADLWQTVEAAWQWWNEQGRPAHDRFGYAREPEGAARVWHIPTGRRWNL</sequence>
<dbReference type="SUPFAM" id="SSF53335">
    <property type="entry name" value="S-adenosyl-L-methionine-dependent methyltransferases"/>
    <property type="match status" value="1"/>
</dbReference>
<evidence type="ECO:0000256" key="5">
    <source>
        <dbReference type="ARBA" id="ARBA00022490"/>
    </source>
</evidence>
<dbReference type="CDD" id="cd02440">
    <property type="entry name" value="AdoMet_MTases"/>
    <property type="match status" value="1"/>
</dbReference>
<keyword evidence="6 13" id="KW-0489">Methyltransferase</keyword>
<evidence type="ECO:0000256" key="11">
    <source>
        <dbReference type="ARBA" id="ARBA00031350"/>
    </source>
</evidence>
<dbReference type="Pfam" id="PF01135">
    <property type="entry name" value="PCMT"/>
    <property type="match status" value="1"/>
</dbReference>
<dbReference type="GO" id="GO:0005737">
    <property type="term" value="C:cytoplasm"/>
    <property type="evidence" value="ECO:0007669"/>
    <property type="project" value="UniProtKB-SubCell"/>
</dbReference>
<proteinExistence type="inferred from homology"/>
<comment type="subcellular location">
    <subcellularLocation>
        <location evidence="1">Cytoplasm</location>
    </subcellularLocation>
</comment>